<dbReference type="EMBL" id="CP012333">
    <property type="protein sequence ID" value="AKV03191.1"/>
    <property type="molecule type" value="Genomic_DNA"/>
</dbReference>
<protein>
    <recommendedName>
        <fullName evidence="3">Tail sheath protein</fullName>
    </recommendedName>
</protein>
<dbReference type="InterPro" id="IPR019694">
    <property type="entry name" value="Phage_HP1_Orf23"/>
</dbReference>
<dbReference type="KEGG" id="llu:AKJ09_09854"/>
<name>A0A0K1QBN2_9BACT</name>
<evidence type="ECO:0000313" key="1">
    <source>
        <dbReference type="EMBL" id="AKV03191.1"/>
    </source>
</evidence>
<dbReference type="STRING" id="1391654.AKJ09_09854"/>
<evidence type="ECO:0008006" key="3">
    <source>
        <dbReference type="Google" id="ProtNLM"/>
    </source>
</evidence>
<reference evidence="1 2" key="1">
    <citation type="submission" date="2015-08" db="EMBL/GenBank/DDBJ databases">
        <authorList>
            <person name="Babu N.S."/>
            <person name="Beckwith C.J."/>
            <person name="Beseler K.G."/>
            <person name="Brison A."/>
            <person name="Carone J.V."/>
            <person name="Caskin T.P."/>
            <person name="Diamond M."/>
            <person name="Durham M.E."/>
            <person name="Foxe J.M."/>
            <person name="Go M."/>
            <person name="Henderson B.A."/>
            <person name="Jones I.B."/>
            <person name="McGettigan J.A."/>
            <person name="Micheletti S.J."/>
            <person name="Nasrallah M.E."/>
            <person name="Ortiz D."/>
            <person name="Piller C.R."/>
            <person name="Privatt S.R."/>
            <person name="Schneider S.L."/>
            <person name="Sharp S."/>
            <person name="Smith T.C."/>
            <person name="Stanton J.D."/>
            <person name="Ullery H.E."/>
            <person name="Wilson R.J."/>
            <person name="Serrano M.G."/>
            <person name="Buck G."/>
            <person name="Lee V."/>
            <person name="Wang Y."/>
            <person name="Carvalho R."/>
            <person name="Voegtly L."/>
            <person name="Shi R."/>
            <person name="Duckworth R."/>
            <person name="Johnson A."/>
            <person name="Loviza R."/>
            <person name="Walstead R."/>
            <person name="Shah Z."/>
            <person name="Kiflezghi M."/>
            <person name="Wade K."/>
            <person name="Ball S.L."/>
            <person name="Bradley K.W."/>
            <person name="Asai D.J."/>
            <person name="Bowman C.A."/>
            <person name="Russell D.A."/>
            <person name="Pope W.H."/>
            <person name="Jacobs-Sera D."/>
            <person name="Hendrix R.W."/>
            <person name="Hatfull G.F."/>
        </authorList>
    </citation>
    <scope>NUCLEOTIDE SEQUENCE [LARGE SCALE GENOMIC DNA]</scope>
    <source>
        <strain evidence="1 2">DSM 27648</strain>
    </source>
</reference>
<dbReference type="RefSeq" id="WP_146653997.1">
    <property type="nucleotide sequence ID" value="NZ_CP012333.1"/>
</dbReference>
<organism evidence="1 2">
    <name type="scientific">Labilithrix luteola</name>
    <dbReference type="NCBI Taxonomy" id="1391654"/>
    <lineage>
        <taxon>Bacteria</taxon>
        <taxon>Pseudomonadati</taxon>
        <taxon>Myxococcota</taxon>
        <taxon>Polyangia</taxon>
        <taxon>Polyangiales</taxon>
        <taxon>Labilitrichaceae</taxon>
        <taxon>Labilithrix</taxon>
    </lineage>
</organism>
<gene>
    <name evidence="1" type="ORF">AKJ09_09854</name>
</gene>
<sequence length="477" mass="50131">MIPGVSNDKTDGNIAATSDTDRILAIIGPASAGPFDQPTALTSKNDVLSTFKSGLLAHIGTYAISKGIPVVLIRSNPAMPGSYGTIVTSGVHGTVTVTAGATKPDDDYDVIVETLTGGALGTAGITFRYSLDAGVSWSDETALGTSLTLTCDGGVSFTLAAAAATLLKGDSWSVSTKGPQVGTSDLEDSFNALTDYAGEWLRVLVLADADATMLAQGNAFATSFHAEGKNPEVIMNTRPRGATETVADYIAAMALIRKDVQSLEVSASVDQCEMVINGRRLRRPQSVGFAVRTMINDDSQDAAAKSDGALPEVFLTTAAGEKKYHDERRTPGLDVLGFTTLRTWGGRPASPGAYVNNPRVLSGPGSDYRYFQHSAITNRVIETSFRKLEPRLSSGVQLNKNGTIREDVAAAIEASVNAELRSLYVDSGRVSAIQLSLSRTDDVLATDTVSFSTAIVPLGYLKKLKGKTGLVRTLPAA</sequence>
<keyword evidence="2" id="KW-1185">Reference proteome</keyword>
<evidence type="ECO:0000313" key="2">
    <source>
        <dbReference type="Proteomes" id="UP000064967"/>
    </source>
</evidence>
<accession>A0A0K1QBN2</accession>
<dbReference type="OrthoDB" id="2078336at2"/>
<dbReference type="PATRIC" id="fig|1391654.3.peg.9982"/>
<dbReference type="AlphaFoldDB" id="A0A0K1QBN2"/>
<dbReference type="Proteomes" id="UP000064967">
    <property type="component" value="Chromosome"/>
</dbReference>
<dbReference type="Pfam" id="PF10758">
    <property type="entry name" value="DUF2586"/>
    <property type="match status" value="1"/>
</dbReference>
<proteinExistence type="predicted"/>